<evidence type="ECO:0000256" key="4">
    <source>
        <dbReference type="SAM" id="SignalP"/>
    </source>
</evidence>
<keyword evidence="3" id="KW-0677">Repeat</keyword>
<dbReference type="Gene3D" id="3.80.10.10">
    <property type="entry name" value="Ribonuclease Inhibitor"/>
    <property type="match status" value="1"/>
</dbReference>
<organism evidence="6 7">
    <name type="scientific">Paspalum notatum var. saurae</name>
    <dbReference type="NCBI Taxonomy" id="547442"/>
    <lineage>
        <taxon>Eukaryota</taxon>
        <taxon>Viridiplantae</taxon>
        <taxon>Streptophyta</taxon>
        <taxon>Embryophyta</taxon>
        <taxon>Tracheophyta</taxon>
        <taxon>Spermatophyta</taxon>
        <taxon>Magnoliopsida</taxon>
        <taxon>Liliopsida</taxon>
        <taxon>Poales</taxon>
        <taxon>Poaceae</taxon>
        <taxon>PACMAD clade</taxon>
        <taxon>Panicoideae</taxon>
        <taxon>Andropogonodae</taxon>
        <taxon>Paspaleae</taxon>
        <taxon>Paspalinae</taxon>
        <taxon>Paspalum</taxon>
    </lineage>
</organism>
<dbReference type="InterPro" id="IPR024788">
    <property type="entry name" value="Malectin-like_Carb-bd_dom"/>
</dbReference>
<feature type="signal peptide" evidence="4">
    <location>
        <begin position="1"/>
        <end position="27"/>
    </location>
</feature>
<dbReference type="EMBL" id="CP144746">
    <property type="protein sequence ID" value="WVZ55722.1"/>
    <property type="molecule type" value="Genomic_DNA"/>
</dbReference>
<keyword evidence="4" id="KW-0732">Signal</keyword>
<dbReference type="FunFam" id="3.80.10.10:FF:000383">
    <property type="entry name" value="Leucine-rich repeat receptor protein kinase EMS1"/>
    <property type="match status" value="1"/>
</dbReference>
<dbReference type="PROSITE" id="PS51450">
    <property type="entry name" value="LRR"/>
    <property type="match status" value="1"/>
</dbReference>
<evidence type="ECO:0000256" key="3">
    <source>
        <dbReference type="ARBA" id="ARBA00022737"/>
    </source>
</evidence>
<dbReference type="Pfam" id="PF12819">
    <property type="entry name" value="Malectin_like"/>
    <property type="match status" value="1"/>
</dbReference>
<feature type="domain" description="Malectin-like" evidence="5">
    <location>
        <begin position="47"/>
        <end position="368"/>
    </location>
</feature>
<protein>
    <recommendedName>
        <fullName evidence="5">Malectin-like domain-containing protein</fullName>
    </recommendedName>
</protein>
<reference evidence="6 7" key="1">
    <citation type="submission" date="2024-02" db="EMBL/GenBank/DDBJ databases">
        <title>High-quality chromosome-scale genome assembly of Pensacola bahiagrass (Paspalum notatum Flugge var. saurae).</title>
        <authorList>
            <person name="Vega J.M."/>
            <person name="Podio M."/>
            <person name="Orjuela J."/>
            <person name="Siena L.A."/>
            <person name="Pessino S.C."/>
            <person name="Combes M.C."/>
            <person name="Mariac C."/>
            <person name="Albertini E."/>
            <person name="Pupilli F."/>
            <person name="Ortiz J.P.A."/>
            <person name="Leblanc O."/>
        </authorList>
    </citation>
    <scope>NUCLEOTIDE SEQUENCE [LARGE SCALE GENOMIC DNA]</scope>
    <source>
        <strain evidence="6">R1</strain>
        <tissue evidence="6">Leaf</tissue>
    </source>
</reference>
<sequence length="563" mass="61292">MPSPIASPLLAFAVVAAAAALLPSSSSQQQQQAPAAAVPPQPRGFYINCGSSGKEVQGGSIKWIPDDGFTAVGNVSAIDKPDLLPVLATLRYFPDATARKYCYQLPAVKGTRYLVRTTYFYGGFDGGKDPPVFDQIVDGTRWSAVNTTDNYRRGMSTYFEVVVQGQGKTLSVCLARRPETASSPFISALEVIDLDDSMYNTTDYGRYAMSTVARSRFGCKGEILSYPDDPYNRYWAPFADANPMVESHSSIAPGDFWNQPPAKALKAGVTTSRGKKLTVQWPQAELPAATYYVALYFQDSRTASPYSWRVFDVAINGQEFFRGLNASASGVMVYSSMMQLSGKTEILLTPNDTSPVGPLINAGEIYQIVPLGGKTVTRDGMHFQIPPFLINGILSARYNFWVMKSSRPFLQFVHAVVAMEDLASSFKNPPPDWAGDPCLPQQHSWTGVECSKEPPVRVLSVDLKNHGLSGMLPDSIGNLTGVQTIYLSGNKLSGSIPDMSSMHTLTALRLDGNQFSGTINPSMEKLVNLKELYLNNNNLTGKIPGGLKNKAGLDLRTEGNKFE</sequence>
<dbReference type="PANTHER" id="PTHR45631:SF159">
    <property type="entry name" value="REPEAT FAMILY PROTEIN, PUTATIVE, EXPRESSED-RELATED"/>
    <property type="match status" value="1"/>
</dbReference>
<dbReference type="InterPro" id="IPR001611">
    <property type="entry name" value="Leu-rich_rpt"/>
</dbReference>
<evidence type="ECO:0000313" key="6">
    <source>
        <dbReference type="EMBL" id="WVZ55722.1"/>
    </source>
</evidence>
<comment type="subcellular location">
    <subcellularLocation>
        <location evidence="1">Membrane</location>
        <topology evidence="1">Single-pass membrane protein</topology>
    </subcellularLocation>
</comment>
<keyword evidence="2" id="KW-0433">Leucine-rich repeat</keyword>
<accession>A0AAQ3PP94</accession>
<dbReference type="GO" id="GO:0016020">
    <property type="term" value="C:membrane"/>
    <property type="evidence" value="ECO:0007669"/>
    <property type="project" value="UniProtKB-SubCell"/>
</dbReference>
<evidence type="ECO:0000256" key="2">
    <source>
        <dbReference type="ARBA" id="ARBA00022614"/>
    </source>
</evidence>
<dbReference type="PANTHER" id="PTHR45631">
    <property type="entry name" value="OS07G0107800 PROTEIN-RELATED"/>
    <property type="match status" value="1"/>
</dbReference>
<keyword evidence="7" id="KW-1185">Reference proteome</keyword>
<dbReference type="SUPFAM" id="SSF52058">
    <property type="entry name" value="L domain-like"/>
    <property type="match status" value="1"/>
</dbReference>
<proteinExistence type="predicted"/>
<gene>
    <name evidence="6" type="ORF">U9M48_006346</name>
</gene>
<dbReference type="AlphaFoldDB" id="A0AAQ3PP94"/>
<name>A0AAQ3PP94_PASNO</name>
<dbReference type="Proteomes" id="UP001341281">
    <property type="component" value="Chromosome 02"/>
</dbReference>
<evidence type="ECO:0000256" key="1">
    <source>
        <dbReference type="ARBA" id="ARBA00004167"/>
    </source>
</evidence>
<evidence type="ECO:0000259" key="5">
    <source>
        <dbReference type="Pfam" id="PF12819"/>
    </source>
</evidence>
<dbReference type="Pfam" id="PF00560">
    <property type="entry name" value="LRR_1"/>
    <property type="match status" value="2"/>
</dbReference>
<evidence type="ECO:0000313" key="7">
    <source>
        <dbReference type="Proteomes" id="UP001341281"/>
    </source>
</evidence>
<dbReference type="Gene3D" id="2.60.120.430">
    <property type="entry name" value="Galactose-binding lectin"/>
    <property type="match status" value="1"/>
</dbReference>
<dbReference type="InterPro" id="IPR032675">
    <property type="entry name" value="LRR_dom_sf"/>
</dbReference>
<feature type="chain" id="PRO_5043050329" description="Malectin-like domain-containing protein" evidence="4">
    <location>
        <begin position="28"/>
        <end position="563"/>
    </location>
</feature>